<comment type="similarity">
    <text evidence="2">Belongs to the cytochrome P450 family.</text>
</comment>
<evidence type="ECO:0000256" key="10">
    <source>
        <dbReference type="ARBA" id="ARBA00023136"/>
    </source>
</evidence>
<evidence type="ECO:0000256" key="4">
    <source>
        <dbReference type="ARBA" id="ARBA00022692"/>
    </source>
</evidence>
<protein>
    <submittedName>
        <fullName evidence="12">Geraniol 8-hydroxylase</fullName>
    </submittedName>
</protein>
<dbReference type="Pfam" id="PF00067">
    <property type="entry name" value="p450"/>
    <property type="match status" value="1"/>
</dbReference>
<dbReference type="GO" id="GO:0004497">
    <property type="term" value="F:monooxygenase activity"/>
    <property type="evidence" value="ECO:0007669"/>
    <property type="project" value="UniProtKB-KW"/>
</dbReference>
<evidence type="ECO:0000256" key="9">
    <source>
        <dbReference type="ARBA" id="ARBA00023033"/>
    </source>
</evidence>
<accession>A0A2G2XCM6</accession>
<dbReference type="OrthoDB" id="6764281at2759"/>
<dbReference type="EMBL" id="MLFT02000002">
    <property type="protein sequence ID" value="PHT55237.1"/>
    <property type="molecule type" value="Genomic_DNA"/>
</dbReference>
<keyword evidence="9" id="KW-0503">Monooxygenase</keyword>
<evidence type="ECO:0000256" key="8">
    <source>
        <dbReference type="ARBA" id="ARBA00023004"/>
    </source>
</evidence>
<dbReference type="PANTHER" id="PTHR47950:SF4">
    <property type="entry name" value="GERANIOL 8-HYDROXYLASE-LIKE"/>
    <property type="match status" value="1"/>
</dbReference>
<evidence type="ECO:0000313" key="12">
    <source>
        <dbReference type="EMBL" id="PHT55237.1"/>
    </source>
</evidence>
<dbReference type="GO" id="GO:0016705">
    <property type="term" value="F:oxidoreductase activity, acting on paired donors, with incorporation or reduction of molecular oxygen"/>
    <property type="evidence" value="ECO:0007669"/>
    <property type="project" value="InterPro"/>
</dbReference>
<feature type="binding site" description="axial binding residue" evidence="11">
    <location>
        <position position="132"/>
    </location>
    <ligand>
        <name>heme</name>
        <dbReference type="ChEBI" id="CHEBI:30413"/>
    </ligand>
    <ligandPart>
        <name>Fe</name>
        <dbReference type="ChEBI" id="CHEBI:18248"/>
    </ligandPart>
</feature>
<name>A0A2G2XCM6_CAPBA</name>
<organism evidence="12 13">
    <name type="scientific">Capsicum baccatum</name>
    <name type="common">Peruvian pepper</name>
    <dbReference type="NCBI Taxonomy" id="33114"/>
    <lineage>
        <taxon>Eukaryota</taxon>
        <taxon>Viridiplantae</taxon>
        <taxon>Streptophyta</taxon>
        <taxon>Embryophyta</taxon>
        <taxon>Tracheophyta</taxon>
        <taxon>Spermatophyta</taxon>
        <taxon>Magnoliopsida</taxon>
        <taxon>eudicotyledons</taxon>
        <taxon>Gunneridae</taxon>
        <taxon>Pentapetalae</taxon>
        <taxon>asterids</taxon>
        <taxon>lamiids</taxon>
        <taxon>Solanales</taxon>
        <taxon>Solanaceae</taxon>
        <taxon>Solanoideae</taxon>
        <taxon>Capsiceae</taxon>
        <taxon>Capsicum</taxon>
    </lineage>
</organism>
<gene>
    <name evidence="12" type="ORF">CQW23_03723</name>
</gene>
<evidence type="ECO:0000256" key="5">
    <source>
        <dbReference type="ARBA" id="ARBA00022723"/>
    </source>
</evidence>
<keyword evidence="3 11" id="KW-0349">Heme</keyword>
<evidence type="ECO:0000256" key="6">
    <source>
        <dbReference type="ARBA" id="ARBA00022989"/>
    </source>
</evidence>
<dbReference type="GO" id="GO:0005506">
    <property type="term" value="F:iron ion binding"/>
    <property type="evidence" value="ECO:0007669"/>
    <property type="project" value="InterPro"/>
</dbReference>
<comment type="caution">
    <text evidence="12">The sequence shown here is derived from an EMBL/GenBank/DDBJ whole genome shotgun (WGS) entry which is preliminary data.</text>
</comment>
<keyword evidence="7" id="KW-0560">Oxidoreductase</keyword>
<dbReference type="AlphaFoldDB" id="A0A2G2XCM6"/>
<comment type="cofactor">
    <cofactor evidence="11">
        <name>heme</name>
        <dbReference type="ChEBI" id="CHEBI:30413"/>
    </cofactor>
</comment>
<evidence type="ECO:0000256" key="3">
    <source>
        <dbReference type="ARBA" id="ARBA00022617"/>
    </source>
</evidence>
<dbReference type="SUPFAM" id="SSF48264">
    <property type="entry name" value="Cytochrome P450"/>
    <property type="match status" value="1"/>
</dbReference>
<keyword evidence="4" id="KW-0812">Transmembrane</keyword>
<dbReference type="Proteomes" id="UP000224567">
    <property type="component" value="Unassembled WGS sequence"/>
</dbReference>
<reference evidence="12 13" key="1">
    <citation type="journal article" date="2017" name="Genome Biol.">
        <title>New reference genome sequences of hot pepper reveal the massive evolution of plant disease-resistance genes by retroduplication.</title>
        <authorList>
            <person name="Kim S."/>
            <person name="Park J."/>
            <person name="Yeom S.I."/>
            <person name="Kim Y.M."/>
            <person name="Seo E."/>
            <person name="Kim K.T."/>
            <person name="Kim M.S."/>
            <person name="Lee J.M."/>
            <person name="Cheong K."/>
            <person name="Shin H.S."/>
            <person name="Kim S.B."/>
            <person name="Han K."/>
            <person name="Lee J."/>
            <person name="Park M."/>
            <person name="Lee H.A."/>
            <person name="Lee H.Y."/>
            <person name="Lee Y."/>
            <person name="Oh S."/>
            <person name="Lee J.H."/>
            <person name="Choi E."/>
            <person name="Choi E."/>
            <person name="Lee S.E."/>
            <person name="Jeon J."/>
            <person name="Kim H."/>
            <person name="Choi G."/>
            <person name="Song H."/>
            <person name="Lee J."/>
            <person name="Lee S.C."/>
            <person name="Kwon J.K."/>
            <person name="Lee H.Y."/>
            <person name="Koo N."/>
            <person name="Hong Y."/>
            <person name="Kim R.W."/>
            <person name="Kang W.H."/>
            <person name="Huh J.H."/>
            <person name="Kang B.C."/>
            <person name="Yang T.J."/>
            <person name="Lee Y.H."/>
            <person name="Bennetzen J.L."/>
            <person name="Choi D."/>
        </authorList>
    </citation>
    <scope>NUCLEOTIDE SEQUENCE [LARGE SCALE GENOMIC DNA]</scope>
    <source>
        <strain evidence="13">cv. PBC81</strain>
    </source>
</reference>
<dbReference type="PANTHER" id="PTHR47950">
    <property type="entry name" value="CYTOCHROME P450, FAMILY 76, SUBFAMILY C, POLYPEPTIDE 5-RELATED"/>
    <property type="match status" value="1"/>
</dbReference>
<reference evidence="13" key="2">
    <citation type="journal article" date="2017" name="J. Anim. Genet.">
        <title>Multiple reference genome sequences of hot pepper reveal the massive evolution of plant disease resistance genes by retroduplication.</title>
        <authorList>
            <person name="Kim S."/>
            <person name="Park J."/>
            <person name="Yeom S.-I."/>
            <person name="Kim Y.-M."/>
            <person name="Seo E."/>
            <person name="Kim K.-T."/>
            <person name="Kim M.-S."/>
            <person name="Lee J.M."/>
            <person name="Cheong K."/>
            <person name="Shin H.-S."/>
            <person name="Kim S.-B."/>
            <person name="Han K."/>
            <person name="Lee J."/>
            <person name="Park M."/>
            <person name="Lee H.-A."/>
            <person name="Lee H.-Y."/>
            <person name="Lee Y."/>
            <person name="Oh S."/>
            <person name="Lee J.H."/>
            <person name="Choi E."/>
            <person name="Choi E."/>
            <person name="Lee S.E."/>
            <person name="Jeon J."/>
            <person name="Kim H."/>
            <person name="Choi G."/>
            <person name="Song H."/>
            <person name="Lee J."/>
            <person name="Lee S.-C."/>
            <person name="Kwon J.-K."/>
            <person name="Lee H.-Y."/>
            <person name="Koo N."/>
            <person name="Hong Y."/>
            <person name="Kim R.W."/>
            <person name="Kang W.-H."/>
            <person name="Huh J.H."/>
            <person name="Kang B.-C."/>
            <person name="Yang T.-J."/>
            <person name="Lee Y.-H."/>
            <person name="Bennetzen J.L."/>
            <person name="Choi D."/>
        </authorList>
    </citation>
    <scope>NUCLEOTIDE SEQUENCE [LARGE SCALE GENOMIC DNA]</scope>
    <source>
        <strain evidence="13">cv. PBC81</strain>
    </source>
</reference>
<dbReference type="InterPro" id="IPR002401">
    <property type="entry name" value="Cyt_P450_E_grp-I"/>
</dbReference>
<dbReference type="InterPro" id="IPR036396">
    <property type="entry name" value="Cyt_P450_sf"/>
</dbReference>
<evidence type="ECO:0000256" key="11">
    <source>
        <dbReference type="PIRSR" id="PIRSR602401-1"/>
    </source>
</evidence>
<evidence type="ECO:0000256" key="7">
    <source>
        <dbReference type="ARBA" id="ARBA00023002"/>
    </source>
</evidence>
<dbReference type="GO" id="GO:0016020">
    <property type="term" value="C:membrane"/>
    <property type="evidence" value="ECO:0007669"/>
    <property type="project" value="UniProtKB-SubCell"/>
</dbReference>
<sequence>MHVYSVKTMQYFSEIVLQQCTVHAKQCYCSHNSATVHAKQSLFTHQFVKQCTVHAKQCNCSRVPALEEDIEHCGYTVPKDSQVLVNVWAIGRNSGLWETPSNFKPERFWELEIDVTDPDFELIPFGAGRRICLELPLAIRMVPVILGSLVKTFKWKLDGGIVPNDLDMEEKFGITMAKAQPLLTVPILLLQ</sequence>
<dbReference type="GO" id="GO:0020037">
    <property type="term" value="F:heme binding"/>
    <property type="evidence" value="ECO:0007669"/>
    <property type="project" value="InterPro"/>
</dbReference>
<keyword evidence="13" id="KW-1185">Reference proteome</keyword>
<dbReference type="InterPro" id="IPR001128">
    <property type="entry name" value="Cyt_P450"/>
</dbReference>
<keyword evidence="8 11" id="KW-0408">Iron</keyword>
<keyword evidence="5 11" id="KW-0479">Metal-binding</keyword>
<evidence type="ECO:0000256" key="2">
    <source>
        <dbReference type="ARBA" id="ARBA00010617"/>
    </source>
</evidence>
<dbReference type="Gene3D" id="1.10.630.10">
    <property type="entry name" value="Cytochrome P450"/>
    <property type="match status" value="1"/>
</dbReference>
<comment type="subcellular location">
    <subcellularLocation>
        <location evidence="1">Membrane</location>
    </subcellularLocation>
</comment>
<dbReference type="PRINTS" id="PR00463">
    <property type="entry name" value="EP450I"/>
</dbReference>
<keyword evidence="10" id="KW-0472">Membrane</keyword>
<keyword evidence="6" id="KW-1133">Transmembrane helix</keyword>
<evidence type="ECO:0000256" key="1">
    <source>
        <dbReference type="ARBA" id="ARBA00004370"/>
    </source>
</evidence>
<proteinExistence type="inferred from homology"/>
<evidence type="ECO:0000313" key="13">
    <source>
        <dbReference type="Proteomes" id="UP000224567"/>
    </source>
</evidence>